<evidence type="ECO:0000256" key="1">
    <source>
        <dbReference type="ARBA" id="ARBA00000085"/>
    </source>
</evidence>
<dbReference type="Gene3D" id="3.30.450.20">
    <property type="entry name" value="PAS domain"/>
    <property type="match status" value="2"/>
</dbReference>
<keyword evidence="5" id="KW-0547">Nucleotide-binding</keyword>
<dbReference type="EC" id="2.7.13.3" evidence="2"/>
<dbReference type="InterPro" id="IPR003661">
    <property type="entry name" value="HisK_dim/P_dom"/>
</dbReference>
<evidence type="ECO:0000256" key="7">
    <source>
        <dbReference type="ARBA" id="ARBA00022840"/>
    </source>
</evidence>
<dbReference type="Gene3D" id="3.30.565.10">
    <property type="entry name" value="Histidine kinase-like ATPase, C-terminal domain"/>
    <property type="match status" value="1"/>
</dbReference>
<dbReference type="SUPFAM" id="SSF47384">
    <property type="entry name" value="Homodimeric domain of signal transducing histidine kinase"/>
    <property type="match status" value="1"/>
</dbReference>
<feature type="domain" description="PAS" evidence="10">
    <location>
        <begin position="155"/>
        <end position="225"/>
    </location>
</feature>
<evidence type="ECO:0000256" key="2">
    <source>
        <dbReference type="ARBA" id="ARBA00012438"/>
    </source>
</evidence>
<keyword evidence="7" id="KW-0067">ATP-binding</keyword>
<organism evidence="12 13">
    <name type="scientific">Paenibacillus residui</name>
    <dbReference type="NCBI Taxonomy" id="629724"/>
    <lineage>
        <taxon>Bacteria</taxon>
        <taxon>Bacillati</taxon>
        <taxon>Bacillota</taxon>
        <taxon>Bacilli</taxon>
        <taxon>Bacillales</taxon>
        <taxon>Paenibacillaceae</taxon>
        <taxon>Paenibacillus</taxon>
    </lineage>
</organism>
<dbReference type="RefSeq" id="WP_379285963.1">
    <property type="nucleotide sequence ID" value="NZ_JBHTIU010000008.1"/>
</dbReference>
<keyword evidence="13" id="KW-1185">Reference proteome</keyword>
<dbReference type="SUPFAM" id="SSF55785">
    <property type="entry name" value="PYP-like sensor domain (PAS domain)"/>
    <property type="match status" value="2"/>
</dbReference>
<evidence type="ECO:0000256" key="8">
    <source>
        <dbReference type="ARBA" id="ARBA00023012"/>
    </source>
</evidence>
<reference evidence="13" key="1">
    <citation type="journal article" date="2019" name="Int. J. Syst. Evol. Microbiol.">
        <title>The Global Catalogue of Microorganisms (GCM) 10K type strain sequencing project: providing services to taxonomists for standard genome sequencing and annotation.</title>
        <authorList>
            <consortium name="The Broad Institute Genomics Platform"/>
            <consortium name="The Broad Institute Genome Sequencing Center for Infectious Disease"/>
            <person name="Wu L."/>
            <person name="Ma J."/>
        </authorList>
    </citation>
    <scope>NUCLEOTIDE SEQUENCE [LARGE SCALE GENOMIC DNA]</scope>
    <source>
        <strain evidence="13">CCUG 57263</strain>
    </source>
</reference>
<dbReference type="PROSITE" id="PS50109">
    <property type="entry name" value="HIS_KIN"/>
    <property type="match status" value="1"/>
</dbReference>
<dbReference type="EMBL" id="JBHTIU010000008">
    <property type="protein sequence ID" value="MFD0868118.1"/>
    <property type="molecule type" value="Genomic_DNA"/>
</dbReference>
<protein>
    <recommendedName>
        <fullName evidence="2">histidine kinase</fullName>
        <ecNumber evidence="2">2.7.13.3</ecNumber>
    </recommendedName>
</protein>
<dbReference type="Gene3D" id="1.10.287.130">
    <property type="match status" value="1"/>
</dbReference>
<keyword evidence="6" id="KW-0418">Kinase</keyword>
<dbReference type="PROSITE" id="PS50113">
    <property type="entry name" value="PAC"/>
    <property type="match status" value="1"/>
</dbReference>
<evidence type="ECO:0000313" key="12">
    <source>
        <dbReference type="EMBL" id="MFD0868118.1"/>
    </source>
</evidence>
<dbReference type="PANTHER" id="PTHR43065:SF34">
    <property type="entry name" value="SPORULATION KINASE A"/>
    <property type="match status" value="1"/>
</dbReference>
<evidence type="ECO:0000259" key="9">
    <source>
        <dbReference type="PROSITE" id="PS50109"/>
    </source>
</evidence>
<accession>A0ABW3D424</accession>
<dbReference type="InterPro" id="IPR000014">
    <property type="entry name" value="PAS"/>
</dbReference>
<dbReference type="SUPFAM" id="SSF55874">
    <property type="entry name" value="ATPase domain of HSP90 chaperone/DNA topoisomerase II/histidine kinase"/>
    <property type="match status" value="1"/>
</dbReference>
<dbReference type="InterPro" id="IPR013655">
    <property type="entry name" value="PAS_fold_3"/>
</dbReference>
<keyword evidence="8" id="KW-0902">Two-component regulatory system</keyword>
<dbReference type="SMART" id="SM00387">
    <property type="entry name" value="HATPase_c"/>
    <property type="match status" value="1"/>
</dbReference>
<dbReference type="InterPro" id="IPR003594">
    <property type="entry name" value="HATPase_dom"/>
</dbReference>
<dbReference type="InterPro" id="IPR035965">
    <property type="entry name" value="PAS-like_dom_sf"/>
</dbReference>
<dbReference type="Pfam" id="PF08447">
    <property type="entry name" value="PAS_3"/>
    <property type="match status" value="1"/>
</dbReference>
<dbReference type="CDD" id="cd00082">
    <property type="entry name" value="HisKA"/>
    <property type="match status" value="1"/>
</dbReference>
<evidence type="ECO:0000256" key="4">
    <source>
        <dbReference type="ARBA" id="ARBA00022679"/>
    </source>
</evidence>
<dbReference type="PRINTS" id="PR00344">
    <property type="entry name" value="BCTRLSENSOR"/>
</dbReference>
<comment type="catalytic activity">
    <reaction evidence="1">
        <text>ATP + protein L-histidine = ADP + protein N-phospho-L-histidine.</text>
        <dbReference type="EC" id="2.7.13.3"/>
    </reaction>
</comment>
<dbReference type="SMART" id="SM00091">
    <property type="entry name" value="PAS"/>
    <property type="match status" value="2"/>
</dbReference>
<keyword evidence="3" id="KW-0597">Phosphoprotein</keyword>
<evidence type="ECO:0000256" key="6">
    <source>
        <dbReference type="ARBA" id="ARBA00022777"/>
    </source>
</evidence>
<dbReference type="SMART" id="SM00388">
    <property type="entry name" value="HisKA"/>
    <property type="match status" value="1"/>
</dbReference>
<evidence type="ECO:0000259" key="10">
    <source>
        <dbReference type="PROSITE" id="PS50112"/>
    </source>
</evidence>
<evidence type="ECO:0000256" key="3">
    <source>
        <dbReference type="ARBA" id="ARBA00022553"/>
    </source>
</evidence>
<sequence>MRREPGGSQSFEWKGRFPDQQLWLKEARALFAEIFDNVSEGIMLLEVDWKGRPSRICLANDVICRQSGYSRQEMVKLSRQELTAAGLVGPDPESLEWLPAQGGDLCEWTLVHKQGNAVQVRLYRKVLEWNLHKMLLIIVHDMTERRRMEDSLKERDRRYQQMIKMSPEPIIFHSEEIIVYANDAALRLFGVKEESELLGQSLYQFTHPEDHERVKNGAAGVVQANEESFQYAEFRMIRKDGTVIEIESSSTGVFQYLDRPVFQSVLRDVTERKHKERLLRQSDKLSAVGQLAAGFAHEIRNPLTALKGFVQLLKSKSAENQNYYDIMLSELERMNYIVGEFILIAKPPQDKEFEYRSLTAMITDIVTVLDSQAILNNVEINCHFPQELPKVLCDEHQLKQVFVNLVKNAIEAMPEGGLLLITGELAEQGIRIRFSDSGKGIAEDQLPRLGEPFYTTKEKGNGLGLMICHQIIENHKGKIHIESTLGAGTTVEIVLPTNG</sequence>
<keyword evidence="4" id="KW-0808">Transferase</keyword>
<dbReference type="PANTHER" id="PTHR43065">
    <property type="entry name" value="SENSOR HISTIDINE KINASE"/>
    <property type="match status" value="1"/>
</dbReference>
<dbReference type="SMART" id="SM00086">
    <property type="entry name" value="PAC"/>
    <property type="match status" value="2"/>
</dbReference>
<dbReference type="Pfam" id="PF13188">
    <property type="entry name" value="PAS_8"/>
    <property type="match status" value="1"/>
</dbReference>
<dbReference type="InterPro" id="IPR005467">
    <property type="entry name" value="His_kinase_dom"/>
</dbReference>
<dbReference type="NCBIfam" id="TIGR00229">
    <property type="entry name" value="sensory_box"/>
    <property type="match status" value="2"/>
</dbReference>
<dbReference type="InterPro" id="IPR000700">
    <property type="entry name" value="PAS-assoc_C"/>
</dbReference>
<dbReference type="InterPro" id="IPR036890">
    <property type="entry name" value="HATPase_C_sf"/>
</dbReference>
<dbReference type="InterPro" id="IPR036097">
    <property type="entry name" value="HisK_dim/P_sf"/>
</dbReference>
<feature type="domain" description="PAC" evidence="11">
    <location>
        <begin position="230"/>
        <end position="281"/>
    </location>
</feature>
<dbReference type="Pfam" id="PF02518">
    <property type="entry name" value="HATPase_c"/>
    <property type="match status" value="1"/>
</dbReference>
<comment type="caution">
    <text evidence="12">The sequence shown here is derived from an EMBL/GenBank/DDBJ whole genome shotgun (WGS) entry which is preliminary data.</text>
</comment>
<evidence type="ECO:0000259" key="11">
    <source>
        <dbReference type="PROSITE" id="PS50113"/>
    </source>
</evidence>
<feature type="domain" description="Histidine kinase" evidence="9">
    <location>
        <begin position="294"/>
        <end position="499"/>
    </location>
</feature>
<dbReference type="Pfam" id="PF00512">
    <property type="entry name" value="HisKA"/>
    <property type="match status" value="1"/>
</dbReference>
<dbReference type="Proteomes" id="UP001597120">
    <property type="component" value="Unassembled WGS sequence"/>
</dbReference>
<name>A0ABW3D424_9BACL</name>
<dbReference type="CDD" id="cd00130">
    <property type="entry name" value="PAS"/>
    <property type="match status" value="1"/>
</dbReference>
<evidence type="ECO:0000256" key="5">
    <source>
        <dbReference type="ARBA" id="ARBA00022741"/>
    </source>
</evidence>
<proteinExistence type="predicted"/>
<dbReference type="InterPro" id="IPR001610">
    <property type="entry name" value="PAC"/>
</dbReference>
<gene>
    <name evidence="12" type="ORF">ACFQ03_03070</name>
</gene>
<dbReference type="InterPro" id="IPR004358">
    <property type="entry name" value="Sig_transdc_His_kin-like_C"/>
</dbReference>
<evidence type="ECO:0000313" key="13">
    <source>
        <dbReference type="Proteomes" id="UP001597120"/>
    </source>
</evidence>
<dbReference type="PROSITE" id="PS50112">
    <property type="entry name" value="PAS"/>
    <property type="match status" value="1"/>
</dbReference>